<proteinExistence type="predicted"/>
<organism evidence="1 2">
    <name type="scientific">Rhodotorula taiwanensis</name>
    <dbReference type="NCBI Taxonomy" id="741276"/>
    <lineage>
        <taxon>Eukaryota</taxon>
        <taxon>Fungi</taxon>
        <taxon>Dikarya</taxon>
        <taxon>Basidiomycota</taxon>
        <taxon>Pucciniomycotina</taxon>
        <taxon>Microbotryomycetes</taxon>
        <taxon>Sporidiobolales</taxon>
        <taxon>Sporidiobolaceae</taxon>
        <taxon>Rhodotorula</taxon>
    </lineage>
</organism>
<sequence>MADLRSDHPHNLVESLRSFEIGSNIELSAENNLADLIETLRYMPNLDRLVLTCLAVGSRGVLPDSDRIRIDSKPNDLTLAIAYPHLAILVRYLESTAVTTFCVGADEGMARWLREDPLEPFERQAW</sequence>
<dbReference type="EMBL" id="PJQD01000020">
    <property type="protein sequence ID" value="POY74928.1"/>
    <property type="molecule type" value="Genomic_DNA"/>
</dbReference>
<evidence type="ECO:0000313" key="2">
    <source>
        <dbReference type="Proteomes" id="UP000237144"/>
    </source>
</evidence>
<reference evidence="1 2" key="1">
    <citation type="journal article" date="2018" name="Front. Microbiol.">
        <title>Prospects for Fungal Bioremediation of Acidic Radioactive Waste Sites: Characterization and Genome Sequence of Rhodotorula taiwanensis MD1149.</title>
        <authorList>
            <person name="Tkavc R."/>
            <person name="Matrosova V.Y."/>
            <person name="Grichenko O.E."/>
            <person name="Gostincar C."/>
            <person name="Volpe R.P."/>
            <person name="Klimenkova P."/>
            <person name="Gaidamakova E.K."/>
            <person name="Zhou C.E."/>
            <person name="Stewart B.J."/>
            <person name="Lyman M.G."/>
            <person name="Malfatti S.A."/>
            <person name="Rubinfeld B."/>
            <person name="Courtot M."/>
            <person name="Singh J."/>
            <person name="Dalgard C.L."/>
            <person name="Hamilton T."/>
            <person name="Frey K.G."/>
            <person name="Gunde-Cimerman N."/>
            <person name="Dugan L."/>
            <person name="Daly M.J."/>
        </authorList>
    </citation>
    <scope>NUCLEOTIDE SEQUENCE [LARGE SCALE GENOMIC DNA]</scope>
    <source>
        <strain evidence="1 2">MD1149</strain>
    </source>
</reference>
<dbReference type="AlphaFoldDB" id="A0A2S5BDU1"/>
<protein>
    <submittedName>
        <fullName evidence="1">Uncharacterized protein</fullName>
    </submittedName>
</protein>
<keyword evidence="2" id="KW-1185">Reference proteome</keyword>
<dbReference type="Proteomes" id="UP000237144">
    <property type="component" value="Unassembled WGS sequence"/>
</dbReference>
<accession>A0A2S5BDU1</accession>
<comment type="caution">
    <text evidence="1">The sequence shown here is derived from an EMBL/GenBank/DDBJ whole genome shotgun (WGS) entry which is preliminary data.</text>
</comment>
<name>A0A2S5BDU1_9BASI</name>
<gene>
    <name evidence="1" type="ORF">BMF94_1904</name>
</gene>
<evidence type="ECO:0000313" key="1">
    <source>
        <dbReference type="EMBL" id="POY74928.1"/>
    </source>
</evidence>